<evidence type="ECO:0000256" key="4">
    <source>
        <dbReference type="ARBA" id="ARBA00022982"/>
    </source>
</evidence>
<feature type="domain" description="Electron transfer flavoprotein alpha/beta-subunit N-terminal" evidence="6">
    <location>
        <begin position="38"/>
        <end position="230"/>
    </location>
</feature>
<dbReference type="FunFam" id="3.40.50.620:FF:000011">
    <property type="entry name" value="Electron transfer flavoprotein subunit beta"/>
    <property type="match status" value="1"/>
</dbReference>
<dbReference type="SUPFAM" id="SSF52402">
    <property type="entry name" value="Adenine nucleotide alpha hydrolases-like"/>
    <property type="match status" value="1"/>
</dbReference>
<dbReference type="Pfam" id="PF01012">
    <property type="entry name" value="ETF"/>
    <property type="match status" value="1"/>
</dbReference>
<dbReference type="GO" id="GO:0046395">
    <property type="term" value="P:carboxylic acid catabolic process"/>
    <property type="evidence" value="ECO:0007669"/>
    <property type="project" value="UniProtKB-ARBA"/>
</dbReference>
<dbReference type="GO" id="GO:0009055">
    <property type="term" value="F:electron transfer activity"/>
    <property type="evidence" value="ECO:0007669"/>
    <property type="project" value="InterPro"/>
</dbReference>
<gene>
    <name evidence="7" type="ORF">TCIL3000_11_60</name>
</gene>
<keyword evidence="4 5" id="KW-0249">Electron transport</keyword>
<comment type="function">
    <text evidence="5">The electron transfer flavoprotein serves as a specific electron acceptor for several dehydrogenases, including five acyl-CoA dehydrogenases, glutaryl-CoA and sarcosine dehydrogenase. It transfers the electrons to the main mitochondrial respiratory chain via ETF-ubiquinone oxidoreductase (ETF dehydrogenase).</text>
</comment>
<reference evidence="7" key="1">
    <citation type="journal article" date="2012" name="Proc. Natl. Acad. Sci. U.S.A.">
        <title>Antigenic diversity is generated by distinct evolutionary mechanisms in African trypanosome species.</title>
        <authorList>
            <person name="Jackson A.P."/>
            <person name="Berry A."/>
            <person name="Aslett M."/>
            <person name="Allison H.C."/>
            <person name="Burton P."/>
            <person name="Vavrova-Anderson J."/>
            <person name="Brown R."/>
            <person name="Browne H."/>
            <person name="Corton N."/>
            <person name="Hauser H."/>
            <person name="Gamble J."/>
            <person name="Gilderthorp R."/>
            <person name="Marcello L."/>
            <person name="McQuillan J."/>
            <person name="Otto T.D."/>
            <person name="Quail M.A."/>
            <person name="Sanders M.J."/>
            <person name="van Tonder A."/>
            <person name="Ginger M.L."/>
            <person name="Field M.C."/>
            <person name="Barry J.D."/>
            <person name="Hertz-Fowler C."/>
            <person name="Berriman M."/>
        </authorList>
    </citation>
    <scope>NUCLEOTIDE SEQUENCE</scope>
    <source>
        <strain evidence="7">IL3000</strain>
    </source>
</reference>
<evidence type="ECO:0000259" key="6">
    <source>
        <dbReference type="SMART" id="SM00893"/>
    </source>
</evidence>
<dbReference type="InterPro" id="IPR014730">
    <property type="entry name" value="ETF_a/b_N"/>
</dbReference>
<proteinExistence type="inferred from homology"/>
<dbReference type="PANTHER" id="PTHR21294">
    <property type="entry name" value="ELECTRON TRANSFER FLAVOPROTEIN BETA-SUBUNIT"/>
    <property type="match status" value="1"/>
</dbReference>
<comment type="subunit">
    <text evidence="5">Heterodimer of an alpha and a beta subunit.</text>
</comment>
<dbReference type="InterPro" id="IPR012255">
    <property type="entry name" value="ETF_b"/>
</dbReference>
<comment type="similarity">
    <text evidence="2 5">Belongs to the ETF beta-subunit/FixA family.</text>
</comment>
<keyword evidence="5" id="KW-0496">Mitochondrion</keyword>
<accession>G0UZ08</accession>
<dbReference type="CDD" id="cd01714">
    <property type="entry name" value="ETF_beta"/>
    <property type="match status" value="1"/>
</dbReference>
<keyword evidence="3 5" id="KW-0813">Transport</keyword>
<dbReference type="InterPro" id="IPR033948">
    <property type="entry name" value="ETF_beta_N"/>
</dbReference>
<evidence type="ECO:0000256" key="1">
    <source>
        <dbReference type="ARBA" id="ARBA00004305"/>
    </source>
</evidence>
<evidence type="ECO:0000256" key="5">
    <source>
        <dbReference type="PIRNR" id="PIRNR000090"/>
    </source>
</evidence>
<organism evidence="7">
    <name type="scientific">Trypanosoma congolense (strain IL3000)</name>
    <dbReference type="NCBI Taxonomy" id="1068625"/>
    <lineage>
        <taxon>Eukaryota</taxon>
        <taxon>Discoba</taxon>
        <taxon>Euglenozoa</taxon>
        <taxon>Kinetoplastea</taxon>
        <taxon>Metakinetoplastina</taxon>
        <taxon>Trypanosomatida</taxon>
        <taxon>Trypanosomatidae</taxon>
        <taxon>Trypanosoma</taxon>
        <taxon>Nannomonas</taxon>
    </lineage>
</organism>
<dbReference type="SMART" id="SM00893">
    <property type="entry name" value="ETF"/>
    <property type="match status" value="1"/>
</dbReference>
<dbReference type="AlphaFoldDB" id="G0UZ08"/>
<evidence type="ECO:0000256" key="3">
    <source>
        <dbReference type="ARBA" id="ARBA00022448"/>
    </source>
</evidence>
<comment type="subcellular location">
    <subcellularLocation>
        <location evidence="1 5">Mitochondrion matrix</location>
    </subcellularLocation>
</comment>
<sequence>MFLRSPPVYFAGTVAKHIKVMIGVKRVVDYAVRVRVKDNKIQKESLKMSVNPFDEIAVEEAIRLKEQKIATEVTAVSIGNTKAGEALRVALAHGCDRAVHVVVPDDPNRDVEPLTVAKIFKKLHEEMKPDLWLLGKQAIDGDMGTTAQLLAGLLGVPQGTFASKIEVDDVSVRVAREVDVGHQLVELQMPCVLSVDLRLNTPRFPKLPNIMKARKKPIDTRDVSTMGINTDPHLAIEEVLEPPSRHGGVRVKTAEELHEKLRREAKVL</sequence>
<protein>
    <recommendedName>
        <fullName evidence="5">Electron transfer flavoprotein subunit beta</fullName>
        <shortName evidence="5">Beta-ETF</shortName>
    </recommendedName>
</protein>
<dbReference type="PANTHER" id="PTHR21294:SF8">
    <property type="entry name" value="ELECTRON TRANSFER FLAVOPROTEIN SUBUNIT BETA"/>
    <property type="match status" value="1"/>
</dbReference>
<dbReference type="Gene3D" id="3.40.50.620">
    <property type="entry name" value="HUPs"/>
    <property type="match status" value="1"/>
</dbReference>
<dbReference type="EMBL" id="HE575324">
    <property type="protein sequence ID" value="CCC94627.1"/>
    <property type="molecule type" value="Genomic_DNA"/>
</dbReference>
<dbReference type="InterPro" id="IPR014729">
    <property type="entry name" value="Rossmann-like_a/b/a_fold"/>
</dbReference>
<evidence type="ECO:0000256" key="2">
    <source>
        <dbReference type="ARBA" id="ARBA00007557"/>
    </source>
</evidence>
<dbReference type="VEuPathDB" id="TriTrypDB:TcIL3000.11.60"/>
<evidence type="ECO:0000313" key="7">
    <source>
        <dbReference type="EMBL" id="CCC94627.1"/>
    </source>
</evidence>
<name>G0UZ08_TRYCI</name>
<dbReference type="PIRSF" id="PIRSF000090">
    <property type="entry name" value="Beta-ETF"/>
    <property type="match status" value="1"/>
</dbReference>
<dbReference type="GO" id="GO:0005759">
    <property type="term" value="C:mitochondrial matrix"/>
    <property type="evidence" value="ECO:0007669"/>
    <property type="project" value="UniProtKB-SubCell"/>
</dbReference>